<gene>
    <name evidence="3" type="ORF">HU668_20785</name>
</gene>
<dbReference type="RefSeq" id="WP_084227797.1">
    <property type="nucleotide sequence ID" value="NZ_JABWPE010000036.1"/>
</dbReference>
<protein>
    <submittedName>
        <fullName evidence="3">Beta-lactamase family protein</fullName>
    </submittedName>
</protein>
<name>A0A7Y6TU09_9GAMM</name>
<evidence type="ECO:0000259" key="2">
    <source>
        <dbReference type="Pfam" id="PF00144"/>
    </source>
</evidence>
<keyword evidence="1" id="KW-1133">Transmembrane helix</keyword>
<dbReference type="Pfam" id="PF00144">
    <property type="entry name" value="Beta-lactamase"/>
    <property type="match status" value="1"/>
</dbReference>
<comment type="caution">
    <text evidence="3">The sequence shown here is derived from an EMBL/GenBank/DDBJ whole genome shotgun (WGS) entry which is preliminary data.</text>
</comment>
<evidence type="ECO:0000313" key="3">
    <source>
        <dbReference type="EMBL" id="NUY98881.1"/>
    </source>
</evidence>
<feature type="domain" description="Beta-lactamase-related" evidence="2">
    <location>
        <begin position="69"/>
        <end position="396"/>
    </location>
</feature>
<dbReference type="InterPro" id="IPR050491">
    <property type="entry name" value="AmpC-like"/>
</dbReference>
<dbReference type="SUPFAM" id="SSF56601">
    <property type="entry name" value="beta-lactamase/transpeptidase-like"/>
    <property type="match status" value="1"/>
</dbReference>
<organism evidence="3 4">
    <name type="scientific">Pantoea brenneri</name>
    <dbReference type="NCBI Taxonomy" id="472694"/>
    <lineage>
        <taxon>Bacteria</taxon>
        <taxon>Pseudomonadati</taxon>
        <taxon>Pseudomonadota</taxon>
        <taxon>Gammaproteobacteria</taxon>
        <taxon>Enterobacterales</taxon>
        <taxon>Erwiniaceae</taxon>
        <taxon>Pantoea</taxon>
    </lineage>
</organism>
<keyword evidence="1" id="KW-0812">Transmembrane</keyword>
<proteinExistence type="predicted"/>
<evidence type="ECO:0000313" key="4">
    <source>
        <dbReference type="Proteomes" id="UP000566985"/>
    </source>
</evidence>
<dbReference type="PANTHER" id="PTHR46825">
    <property type="entry name" value="D-ALANYL-D-ALANINE-CARBOXYPEPTIDASE/ENDOPEPTIDASE AMPH"/>
    <property type="match status" value="1"/>
</dbReference>
<dbReference type="GeneID" id="57347650"/>
<dbReference type="EMBL" id="JABWPM010000035">
    <property type="protein sequence ID" value="NUY98881.1"/>
    <property type="molecule type" value="Genomic_DNA"/>
</dbReference>
<dbReference type="InterPro" id="IPR012338">
    <property type="entry name" value="Beta-lactam/transpept-like"/>
</dbReference>
<dbReference type="InterPro" id="IPR001466">
    <property type="entry name" value="Beta-lactam-related"/>
</dbReference>
<dbReference type="PANTHER" id="PTHR46825:SF8">
    <property type="entry name" value="BETA-LACTAMASE-RELATED"/>
    <property type="match status" value="1"/>
</dbReference>
<feature type="transmembrane region" description="Helical" evidence="1">
    <location>
        <begin position="27"/>
        <end position="48"/>
    </location>
</feature>
<sequence>MRTDFFSGRASTLRTWRDLHRHASGRFRIIALLWPAIILILAGCGTLSQTSAPVGDRVYLTHATFHENVDDIVRHYMQQKQVPGISIAIVHRGGPAQFYAYGVTDRQHRYPITPDTLFALGSLSKGVTAEVIIQLVNQGQLHWHDTLADLLPGVRLSEDAKRITLLQLVTHTAGLPRQDMDLPMLQQFIRYLGNGENFYSNLDSDALLDYLADFSAPAVRVPHYSNLGYALLGYILRERFHQDIQSLASTLIFTPLQMTHSSFRPETLAGYPLRALGHAGDQPKFIARGALTPDWHFHGNMVAAASLYSNARDLIAYLRAHLSATGDRSLDQAFAAVNRAWYQQGSQAQNIAWVTDRVAGEQITYQVGYIGGYASFIGYDKARGNAIVVLQNAFNWSNYLGIALLVDLATKDRVVGQ</sequence>
<evidence type="ECO:0000256" key="1">
    <source>
        <dbReference type="SAM" id="Phobius"/>
    </source>
</evidence>
<dbReference type="Gene3D" id="3.40.710.10">
    <property type="entry name" value="DD-peptidase/beta-lactamase superfamily"/>
    <property type="match status" value="1"/>
</dbReference>
<reference evidence="3 4" key="1">
    <citation type="submission" date="2020-05" db="EMBL/GenBank/DDBJ databases">
        <title>Whole Genome Sequences of Enterobacteriales Associated with the International Space Station.</title>
        <authorList>
            <person name="Bharadwaj A."/>
            <person name="Daudu R."/>
            <person name="Singh N."/>
            <person name="Wood J."/>
            <person name="Debieu M."/>
            <person name="Mason C."/>
            <person name="Wang C."/>
            <person name="Venkateswaran K."/>
        </authorList>
    </citation>
    <scope>NUCLEOTIDE SEQUENCE [LARGE SCALE GENOMIC DNA]</scope>
    <source>
        <strain evidence="3 4">IF5SW-B1</strain>
    </source>
</reference>
<keyword evidence="1" id="KW-0472">Membrane</keyword>
<accession>A0A7Y6TU09</accession>
<dbReference type="AlphaFoldDB" id="A0A7Y6TU09"/>
<dbReference type="Proteomes" id="UP000566985">
    <property type="component" value="Unassembled WGS sequence"/>
</dbReference>